<reference evidence="2" key="1">
    <citation type="submission" date="2022-08" db="EMBL/GenBank/DDBJ databases">
        <authorList>
            <consortium name="DOE Joint Genome Institute"/>
            <person name="Min B."/>
            <person name="Riley R."/>
            <person name="Sierra-Patev S."/>
            <person name="Naranjo-Ortiz M."/>
            <person name="Looney B."/>
            <person name="Konkel Z."/>
            <person name="Slot J.C."/>
            <person name="Sakamoto Y."/>
            <person name="Steenwyk J.L."/>
            <person name="Rokas A."/>
            <person name="Carro J."/>
            <person name="Camarero S."/>
            <person name="Ferreira P."/>
            <person name="Molpeceres G."/>
            <person name="Ruiz-Duenas F.J."/>
            <person name="Serrano A."/>
            <person name="Henrissat B."/>
            <person name="Drula E."/>
            <person name="Hughes K.W."/>
            <person name="Mata J.L."/>
            <person name="Ishikawa N.K."/>
            <person name="Vargas-Isla R."/>
            <person name="Ushijima S."/>
            <person name="Smith C.A."/>
            <person name="Ahrendt S."/>
            <person name="Andreopoulos W."/>
            <person name="He G."/>
            <person name="Labutti K."/>
            <person name="Lipzen A."/>
            <person name="Ng V."/>
            <person name="Sandor L."/>
            <person name="Barry K."/>
            <person name="Martinez A.T."/>
            <person name="Xiao Y."/>
            <person name="Gibbons J.G."/>
            <person name="Terashima K."/>
            <person name="Hibbett D.S."/>
            <person name="Grigoriev I.V."/>
        </authorList>
    </citation>
    <scope>NUCLEOTIDE SEQUENCE</scope>
    <source>
        <strain evidence="2">Sp2 HRB7682 ss15</strain>
    </source>
</reference>
<accession>A0A9W9DZT3</accession>
<dbReference type="AlphaFoldDB" id="A0A9W9DZT3"/>
<comment type="caution">
    <text evidence="2">The sequence shown here is derived from an EMBL/GenBank/DDBJ whole genome shotgun (WGS) entry which is preliminary data.</text>
</comment>
<evidence type="ECO:0000313" key="3">
    <source>
        <dbReference type="Proteomes" id="UP001150238"/>
    </source>
</evidence>
<feature type="chain" id="PRO_5040860747" evidence="1">
    <location>
        <begin position="27"/>
        <end position="175"/>
    </location>
</feature>
<evidence type="ECO:0000256" key="1">
    <source>
        <dbReference type="SAM" id="SignalP"/>
    </source>
</evidence>
<evidence type="ECO:0000313" key="2">
    <source>
        <dbReference type="EMBL" id="KAJ4492219.1"/>
    </source>
</evidence>
<dbReference type="Proteomes" id="UP001150238">
    <property type="component" value="Unassembled WGS sequence"/>
</dbReference>
<organism evidence="2 3">
    <name type="scientific">Lentinula lateritia</name>
    <dbReference type="NCBI Taxonomy" id="40482"/>
    <lineage>
        <taxon>Eukaryota</taxon>
        <taxon>Fungi</taxon>
        <taxon>Dikarya</taxon>
        <taxon>Basidiomycota</taxon>
        <taxon>Agaricomycotina</taxon>
        <taxon>Agaricomycetes</taxon>
        <taxon>Agaricomycetidae</taxon>
        <taxon>Agaricales</taxon>
        <taxon>Marasmiineae</taxon>
        <taxon>Omphalotaceae</taxon>
        <taxon>Lentinula</taxon>
    </lineage>
</organism>
<protein>
    <submittedName>
        <fullName evidence="2">Uncharacterized protein</fullName>
    </submittedName>
</protein>
<sequence length="175" mass="19078">MLLLPSLTSLVALSIGLCSVLSAVSATPVNGRPLQKVDLVPPLPSPSTEDPLMPKLSILAHLDHPSMWAICIGRGCFQAKPSSCSSPTIESIVGPDEYQNSKVWVIGTLKFSDHKSMEMIVDGMRTLQIPDGLGRVDVRYINQAYSWLGNEKQVLVVTEESARSWHSWSTSMSSK</sequence>
<proteinExistence type="predicted"/>
<keyword evidence="1" id="KW-0732">Signal</keyword>
<dbReference type="EMBL" id="JANVFS010000005">
    <property type="protein sequence ID" value="KAJ4492219.1"/>
    <property type="molecule type" value="Genomic_DNA"/>
</dbReference>
<gene>
    <name evidence="2" type="ORF">C8J55DRAFT_255639</name>
</gene>
<name>A0A9W9DZT3_9AGAR</name>
<feature type="signal peptide" evidence="1">
    <location>
        <begin position="1"/>
        <end position="26"/>
    </location>
</feature>
<reference evidence="2" key="2">
    <citation type="journal article" date="2023" name="Proc. Natl. Acad. Sci. U.S.A.">
        <title>A global phylogenomic analysis of the shiitake genus Lentinula.</title>
        <authorList>
            <person name="Sierra-Patev S."/>
            <person name="Min B."/>
            <person name="Naranjo-Ortiz M."/>
            <person name="Looney B."/>
            <person name="Konkel Z."/>
            <person name="Slot J.C."/>
            <person name="Sakamoto Y."/>
            <person name="Steenwyk J.L."/>
            <person name="Rokas A."/>
            <person name="Carro J."/>
            <person name="Camarero S."/>
            <person name="Ferreira P."/>
            <person name="Molpeceres G."/>
            <person name="Ruiz-Duenas F.J."/>
            <person name="Serrano A."/>
            <person name="Henrissat B."/>
            <person name="Drula E."/>
            <person name="Hughes K.W."/>
            <person name="Mata J.L."/>
            <person name="Ishikawa N.K."/>
            <person name="Vargas-Isla R."/>
            <person name="Ushijima S."/>
            <person name="Smith C.A."/>
            <person name="Donoghue J."/>
            <person name="Ahrendt S."/>
            <person name="Andreopoulos W."/>
            <person name="He G."/>
            <person name="LaButti K."/>
            <person name="Lipzen A."/>
            <person name="Ng V."/>
            <person name="Riley R."/>
            <person name="Sandor L."/>
            <person name="Barry K."/>
            <person name="Martinez A.T."/>
            <person name="Xiao Y."/>
            <person name="Gibbons J.G."/>
            <person name="Terashima K."/>
            <person name="Grigoriev I.V."/>
            <person name="Hibbett D."/>
        </authorList>
    </citation>
    <scope>NUCLEOTIDE SEQUENCE</scope>
    <source>
        <strain evidence="2">Sp2 HRB7682 ss15</strain>
    </source>
</reference>